<dbReference type="Proteomes" id="UP000225351">
    <property type="component" value="Segment"/>
</dbReference>
<dbReference type="RefSeq" id="YP_010090280.1">
    <property type="nucleotide sequence ID" value="NC_055719.1"/>
</dbReference>
<keyword evidence="2" id="KW-1185">Reference proteome</keyword>
<sequence length="56" mass="6448">MQTVRIEVETYDECRTIWYEKTRLKNPTDAICKRVGEQLSGLNIHRVTVTLAPATV</sequence>
<reference evidence="1 2" key="1">
    <citation type="submission" date="2017-04" db="EMBL/GenBank/DDBJ databases">
        <title>Isolation and Genetic Analysis of a Novel Cyanophage S-H35 from the Bohai Sea.</title>
        <authorList>
            <person name="Xu X."/>
        </authorList>
    </citation>
    <scope>NUCLEOTIDE SEQUENCE [LARGE SCALE GENOMIC DNA]</scope>
</reference>
<organism evidence="1 2">
    <name type="scientific">Synechococcus phage S-H35</name>
    <dbReference type="NCBI Taxonomy" id="1983572"/>
    <lineage>
        <taxon>Viruses</taxon>
        <taxon>Duplodnaviria</taxon>
        <taxon>Heunggongvirae</taxon>
        <taxon>Uroviricota</taxon>
        <taxon>Caudoviricetes</taxon>
        <taxon>Pantevenvirales</taxon>
        <taxon>Kyanoviridae</taxon>
        <taxon>Shandvirus</taxon>
        <taxon>Shandvirus sh35</taxon>
    </lineage>
</organism>
<accession>A0A1Z1LW55</accession>
<dbReference type="EMBL" id="KY945241">
    <property type="protein sequence ID" value="ARW56894.1"/>
    <property type="molecule type" value="Genomic_RNA"/>
</dbReference>
<evidence type="ECO:0000313" key="1">
    <source>
        <dbReference type="EMBL" id="ARW56894.1"/>
    </source>
</evidence>
<name>A0A1Z1LW55_9CAUD</name>
<protein>
    <submittedName>
        <fullName evidence="1">Uncharacterized protein</fullName>
    </submittedName>
</protein>
<proteinExistence type="predicted"/>
<evidence type="ECO:0000313" key="2">
    <source>
        <dbReference type="Proteomes" id="UP000225351"/>
    </source>
</evidence>
<dbReference type="KEGG" id="vg:65107752"/>
<dbReference type="GeneID" id="65107752"/>